<name>A0ACB9VMC4_9CETA</name>
<accession>A0ACB9VMC4</accession>
<evidence type="ECO:0000313" key="2">
    <source>
        <dbReference type="Proteomes" id="UP001057279"/>
    </source>
</evidence>
<dbReference type="Proteomes" id="UP001057279">
    <property type="component" value="Linkage Group LG01"/>
</dbReference>
<dbReference type="EMBL" id="CM043026">
    <property type="protein sequence ID" value="KAI4590908.1"/>
    <property type="molecule type" value="Genomic_DNA"/>
</dbReference>
<proteinExistence type="predicted"/>
<reference evidence="1" key="1">
    <citation type="submission" date="2022-03" db="EMBL/GenBank/DDBJ databases">
        <title>Genomic analyses of argali, domestic sheep and their hybrids provide insights into chromosomal evolution, heterosis and genetic basis of agronomic traits.</title>
        <authorList>
            <person name="Li M."/>
        </authorList>
    </citation>
    <scope>NUCLEOTIDE SEQUENCE</scope>
    <source>
        <strain evidence="1">F1 hybrid</strain>
    </source>
</reference>
<protein>
    <submittedName>
        <fullName evidence="1">Uncharacterized protein</fullName>
    </submittedName>
</protein>
<evidence type="ECO:0000313" key="1">
    <source>
        <dbReference type="EMBL" id="KAI4590908.1"/>
    </source>
</evidence>
<keyword evidence="2" id="KW-1185">Reference proteome</keyword>
<sequence length="242" mass="27333">MINLNGKSDMGNAGDSDAKNQGLQRNDKFSLVPSREEAFNYQHDKPTVMKSQQDSSVSLELSTEYWDTIWNPREINKAAEWGKNQDFSRDQQEFVDLFWKLVKRCHLFQTNGILASFYLGYQKWHQKQDLSLITETGTGQISKPEINAGIGLSEKFPLSLALECANNLILDDEIFPTCICCPISIYMTPSIFKGEAQIQPSSGSRIKPLRQLCRKQFETPELDAKVLPGTDVMSEPFLAIAS</sequence>
<gene>
    <name evidence="1" type="ORF">MJG53_001957</name>
</gene>
<comment type="caution">
    <text evidence="1">The sequence shown here is derived from an EMBL/GenBank/DDBJ whole genome shotgun (WGS) entry which is preliminary data.</text>
</comment>
<organism evidence="1 2">
    <name type="scientific">Ovis ammon polii x Ovis aries</name>
    <dbReference type="NCBI Taxonomy" id="2918886"/>
    <lineage>
        <taxon>Eukaryota</taxon>
        <taxon>Metazoa</taxon>
        <taxon>Chordata</taxon>
        <taxon>Craniata</taxon>
        <taxon>Vertebrata</taxon>
        <taxon>Euteleostomi</taxon>
        <taxon>Mammalia</taxon>
        <taxon>Eutheria</taxon>
        <taxon>Laurasiatheria</taxon>
        <taxon>Artiodactyla</taxon>
        <taxon>Ruminantia</taxon>
        <taxon>Pecora</taxon>
        <taxon>Bovidae</taxon>
        <taxon>Caprinae</taxon>
        <taxon>Ovis</taxon>
    </lineage>
</organism>